<keyword evidence="5" id="KW-1185">Reference proteome</keyword>
<organism evidence="4 5">
    <name type="scientific">Sphingomonas populi</name>
    <dbReference type="NCBI Taxonomy" id="2484750"/>
    <lineage>
        <taxon>Bacteria</taxon>
        <taxon>Pseudomonadati</taxon>
        <taxon>Pseudomonadota</taxon>
        <taxon>Alphaproteobacteria</taxon>
        <taxon>Sphingomonadales</taxon>
        <taxon>Sphingomonadaceae</taxon>
        <taxon>Sphingomonas</taxon>
    </lineage>
</organism>
<comment type="function">
    <text evidence="2">Involved in pyrimidine catabolism. May facilitate the hydrolysis of carbamate, a reaction that can also occur spontaneously.</text>
</comment>
<evidence type="ECO:0000259" key="3">
    <source>
        <dbReference type="Pfam" id="PF00561"/>
    </source>
</evidence>
<dbReference type="RefSeq" id="WP_130155321.1">
    <property type="nucleotide sequence ID" value="NZ_SGIS01000004.1"/>
</dbReference>
<accession>A0A4Q6XY56</accession>
<protein>
    <recommendedName>
        <fullName evidence="2">Putative carbamate hydrolase RutD</fullName>
        <ecNumber evidence="2">3.5.1.-</ecNumber>
    </recommendedName>
    <alternativeName>
        <fullName evidence="2">Aminohydrolase</fullName>
    </alternativeName>
</protein>
<dbReference type="GO" id="GO:0016811">
    <property type="term" value="F:hydrolase activity, acting on carbon-nitrogen (but not peptide) bonds, in linear amides"/>
    <property type="evidence" value="ECO:0007669"/>
    <property type="project" value="InterPro"/>
</dbReference>
<evidence type="ECO:0000313" key="4">
    <source>
        <dbReference type="EMBL" id="RZF65743.1"/>
    </source>
</evidence>
<proteinExistence type="inferred from homology"/>
<dbReference type="GO" id="GO:0019740">
    <property type="term" value="P:nitrogen utilization"/>
    <property type="evidence" value="ECO:0007669"/>
    <property type="project" value="UniProtKB-UniRule"/>
</dbReference>
<dbReference type="InterPro" id="IPR050471">
    <property type="entry name" value="AB_hydrolase"/>
</dbReference>
<keyword evidence="1 2" id="KW-0378">Hydrolase</keyword>
<dbReference type="GO" id="GO:0006212">
    <property type="term" value="P:uracil catabolic process"/>
    <property type="evidence" value="ECO:0007669"/>
    <property type="project" value="UniProtKB-UniRule"/>
</dbReference>
<dbReference type="Proteomes" id="UP000292085">
    <property type="component" value="Unassembled WGS sequence"/>
</dbReference>
<sequence>MPHADGLYYELHGPEGAPPLLLSSGLGGSGGYWQPNLSALAERYRVILYDHRGTGRSEREIAGEVTLEAVGADMRRLLDALDIPSVTIVGHAIGGMAGMALALAAPERVARLVVVNGWARLDRHTERCFDTRLALLRDSGAQAYLHAQPLFLFPPQWISEHHDRLVAEEAEHLAHFPGAAMIERRIAAARGFDIADRLGEIATPTLLIASDDDMLVPPACSAAIHAGMAGSQLVRFARGGHACNVTQADDFNACLLGWLDGNGRE</sequence>
<evidence type="ECO:0000256" key="1">
    <source>
        <dbReference type="ARBA" id="ARBA00022801"/>
    </source>
</evidence>
<dbReference type="HAMAP" id="MF_00832">
    <property type="entry name" value="RutD"/>
    <property type="match status" value="1"/>
</dbReference>
<evidence type="ECO:0000256" key="2">
    <source>
        <dbReference type="HAMAP-Rule" id="MF_00832"/>
    </source>
</evidence>
<name>A0A4Q6XY56_9SPHN</name>
<dbReference type="EMBL" id="SGIS01000004">
    <property type="protein sequence ID" value="RZF65743.1"/>
    <property type="molecule type" value="Genomic_DNA"/>
</dbReference>
<comment type="similarity">
    <text evidence="2">Belongs to the AB hydrolase superfamily. Hydrolase RutD family.</text>
</comment>
<dbReference type="PANTHER" id="PTHR43433:SF5">
    <property type="entry name" value="AB HYDROLASE-1 DOMAIN-CONTAINING PROTEIN"/>
    <property type="match status" value="1"/>
</dbReference>
<feature type="domain" description="AB hydrolase-1" evidence="3">
    <location>
        <begin position="18"/>
        <end position="242"/>
    </location>
</feature>
<dbReference type="NCBIfam" id="TIGR03611">
    <property type="entry name" value="RutD"/>
    <property type="match status" value="1"/>
</dbReference>
<dbReference type="SUPFAM" id="SSF53474">
    <property type="entry name" value="alpha/beta-Hydrolases"/>
    <property type="match status" value="1"/>
</dbReference>
<gene>
    <name evidence="2 4" type="primary">rutD</name>
    <name evidence="4" type="ORF">EWE75_03530</name>
</gene>
<dbReference type="Pfam" id="PF00561">
    <property type="entry name" value="Abhydrolase_1"/>
    <property type="match status" value="1"/>
</dbReference>
<comment type="caution">
    <text evidence="4">The sequence shown here is derived from an EMBL/GenBank/DDBJ whole genome shotgun (WGS) entry which is preliminary data.</text>
</comment>
<dbReference type="PRINTS" id="PR00111">
    <property type="entry name" value="ABHYDROLASE"/>
</dbReference>
<dbReference type="PANTHER" id="PTHR43433">
    <property type="entry name" value="HYDROLASE, ALPHA/BETA FOLD FAMILY PROTEIN"/>
    <property type="match status" value="1"/>
</dbReference>
<comment type="catalytic activity">
    <reaction evidence="2">
        <text>carbamate + 2 H(+) = NH4(+) + CO2</text>
        <dbReference type="Rhea" id="RHEA:15649"/>
        <dbReference type="ChEBI" id="CHEBI:13941"/>
        <dbReference type="ChEBI" id="CHEBI:15378"/>
        <dbReference type="ChEBI" id="CHEBI:16526"/>
        <dbReference type="ChEBI" id="CHEBI:28938"/>
    </reaction>
</comment>
<dbReference type="InterPro" id="IPR029058">
    <property type="entry name" value="AB_hydrolase_fold"/>
</dbReference>
<dbReference type="Gene3D" id="3.40.50.1820">
    <property type="entry name" value="alpha/beta hydrolase"/>
    <property type="match status" value="1"/>
</dbReference>
<dbReference type="EC" id="3.5.1.-" evidence="2"/>
<dbReference type="OrthoDB" id="9801400at2"/>
<dbReference type="InterPro" id="IPR000073">
    <property type="entry name" value="AB_hydrolase_1"/>
</dbReference>
<dbReference type="AlphaFoldDB" id="A0A4Q6XY56"/>
<dbReference type="InterPro" id="IPR019913">
    <property type="entry name" value="Pyrimidine_utilisation_RutD"/>
</dbReference>
<reference evidence="4 5" key="1">
    <citation type="submission" date="2019-02" db="EMBL/GenBank/DDBJ databases">
        <authorList>
            <person name="Li Y."/>
        </authorList>
    </citation>
    <scope>NUCLEOTIDE SEQUENCE [LARGE SCALE GENOMIC DNA]</scope>
    <source>
        <strain evidence="4 5">3-7</strain>
    </source>
</reference>
<evidence type="ECO:0000313" key="5">
    <source>
        <dbReference type="Proteomes" id="UP000292085"/>
    </source>
</evidence>